<name>A0A2V3IY96_9FLOR</name>
<protein>
    <submittedName>
        <fullName evidence="16">Phosphatidylcholine synthase</fullName>
    </submittedName>
</protein>
<evidence type="ECO:0000256" key="14">
    <source>
        <dbReference type="SAM" id="MobiDB-lite"/>
    </source>
</evidence>
<dbReference type="GO" id="GO:0016740">
    <property type="term" value="F:transferase activity"/>
    <property type="evidence" value="ECO:0007669"/>
    <property type="project" value="UniProtKB-KW"/>
</dbReference>
<evidence type="ECO:0000256" key="7">
    <source>
        <dbReference type="ARBA" id="ARBA00022692"/>
    </source>
</evidence>
<evidence type="ECO:0000256" key="6">
    <source>
        <dbReference type="ARBA" id="ARBA00022679"/>
    </source>
</evidence>
<feature type="transmembrane region" description="Helical" evidence="15">
    <location>
        <begin position="201"/>
        <end position="222"/>
    </location>
</feature>
<keyword evidence="13" id="KW-1208">Phospholipid metabolism</keyword>
<keyword evidence="17" id="KW-1185">Reference proteome</keyword>
<keyword evidence="10 15" id="KW-0472">Membrane</keyword>
<comment type="caution">
    <text evidence="16">The sequence shown here is derived from an EMBL/GenBank/DDBJ whole genome shotgun (WGS) entry which is preliminary data.</text>
</comment>
<evidence type="ECO:0000313" key="17">
    <source>
        <dbReference type="Proteomes" id="UP000247409"/>
    </source>
</evidence>
<evidence type="ECO:0000256" key="8">
    <source>
        <dbReference type="ARBA" id="ARBA00022989"/>
    </source>
</evidence>
<feature type="transmembrane region" description="Helical" evidence="15">
    <location>
        <begin position="261"/>
        <end position="279"/>
    </location>
</feature>
<organism evidence="16 17">
    <name type="scientific">Gracilariopsis chorda</name>
    <dbReference type="NCBI Taxonomy" id="448386"/>
    <lineage>
        <taxon>Eukaryota</taxon>
        <taxon>Rhodophyta</taxon>
        <taxon>Florideophyceae</taxon>
        <taxon>Rhodymeniophycidae</taxon>
        <taxon>Gracilariales</taxon>
        <taxon>Gracilariaceae</taxon>
        <taxon>Gracilariopsis</taxon>
    </lineage>
</organism>
<keyword evidence="3" id="KW-1003">Cell membrane</keyword>
<gene>
    <name evidence="16" type="ORF">BWQ96_03168</name>
</gene>
<dbReference type="EMBL" id="NBIV01000029">
    <property type="protein sequence ID" value="PXF47091.1"/>
    <property type="molecule type" value="Genomic_DNA"/>
</dbReference>
<comment type="subcellular location">
    <subcellularLocation>
        <location evidence="2">Cell inner membrane</location>
        <topology evidence="2">Multi-pass membrane protein</topology>
    </subcellularLocation>
</comment>
<evidence type="ECO:0000256" key="1">
    <source>
        <dbReference type="ARBA" id="ARBA00001936"/>
    </source>
</evidence>
<keyword evidence="8 15" id="KW-1133">Transmembrane helix</keyword>
<evidence type="ECO:0000256" key="12">
    <source>
        <dbReference type="ARBA" id="ARBA00023211"/>
    </source>
</evidence>
<dbReference type="Proteomes" id="UP000247409">
    <property type="component" value="Unassembled WGS sequence"/>
</dbReference>
<evidence type="ECO:0000256" key="10">
    <source>
        <dbReference type="ARBA" id="ARBA00023136"/>
    </source>
</evidence>
<reference evidence="16 17" key="1">
    <citation type="journal article" date="2018" name="Mol. Biol. Evol.">
        <title>Analysis of the draft genome of the red seaweed Gracilariopsis chorda provides insights into genome size evolution in Rhodophyta.</title>
        <authorList>
            <person name="Lee J."/>
            <person name="Yang E.C."/>
            <person name="Graf L."/>
            <person name="Yang J.H."/>
            <person name="Qiu H."/>
            <person name="Zel Zion U."/>
            <person name="Chan C.X."/>
            <person name="Stephens T.G."/>
            <person name="Weber A.P.M."/>
            <person name="Boo G.H."/>
            <person name="Boo S.M."/>
            <person name="Kim K.M."/>
            <person name="Shin Y."/>
            <person name="Jung M."/>
            <person name="Lee S.J."/>
            <person name="Yim H.S."/>
            <person name="Lee J.H."/>
            <person name="Bhattacharya D."/>
            <person name="Yoon H.S."/>
        </authorList>
    </citation>
    <scope>NUCLEOTIDE SEQUENCE [LARGE SCALE GENOMIC DNA]</scope>
    <source>
        <strain evidence="16 17">SKKU-2015</strain>
        <tissue evidence="16">Whole body</tissue>
    </source>
</reference>
<keyword evidence="6" id="KW-0808">Transferase</keyword>
<accession>A0A2V3IY96</accession>
<keyword evidence="11" id="KW-0594">Phospholipid biosynthesis</keyword>
<evidence type="ECO:0000256" key="3">
    <source>
        <dbReference type="ARBA" id="ARBA00022475"/>
    </source>
</evidence>
<dbReference type="OrthoDB" id="10344564at2759"/>
<feature type="transmembrane region" description="Helical" evidence="15">
    <location>
        <begin position="178"/>
        <end position="195"/>
    </location>
</feature>
<evidence type="ECO:0000256" key="9">
    <source>
        <dbReference type="ARBA" id="ARBA00023098"/>
    </source>
</evidence>
<evidence type="ECO:0000256" key="2">
    <source>
        <dbReference type="ARBA" id="ARBA00004429"/>
    </source>
</evidence>
<evidence type="ECO:0000256" key="13">
    <source>
        <dbReference type="ARBA" id="ARBA00023264"/>
    </source>
</evidence>
<dbReference type="AlphaFoldDB" id="A0A2V3IY96"/>
<keyword evidence="4" id="KW-0444">Lipid biosynthesis</keyword>
<proteinExistence type="predicted"/>
<keyword evidence="9" id="KW-0443">Lipid metabolism</keyword>
<comment type="cofactor">
    <cofactor evidence="1">
        <name>Mn(2+)</name>
        <dbReference type="ChEBI" id="CHEBI:29035"/>
    </cofactor>
</comment>
<feature type="region of interest" description="Disordered" evidence="14">
    <location>
        <begin position="1"/>
        <end position="40"/>
    </location>
</feature>
<feature type="transmembrane region" description="Helical" evidence="15">
    <location>
        <begin position="229"/>
        <end position="249"/>
    </location>
</feature>
<dbReference type="InterPro" id="IPR026027">
    <property type="entry name" value="PcS"/>
</dbReference>
<feature type="compositionally biased region" description="Polar residues" evidence="14">
    <location>
        <begin position="13"/>
        <end position="28"/>
    </location>
</feature>
<evidence type="ECO:0000256" key="4">
    <source>
        <dbReference type="ARBA" id="ARBA00022516"/>
    </source>
</evidence>
<keyword evidence="12" id="KW-0464">Manganese</keyword>
<feature type="transmembrane region" description="Helical" evidence="15">
    <location>
        <begin position="56"/>
        <end position="81"/>
    </location>
</feature>
<dbReference type="GO" id="GO:0005886">
    <property type="term" value="C:plasma membrane"/>
    <property type="evidence" value="ECO:0007669"/>
    <property type="project" value="UniProtKB-SubCell"/>
</dbReference>
<evidence type="ECO:0000256" key="11">
    <source>
        <dbReference type="ARBA" id="ARBA00023209"/>
    </source>
</evidence>
<dbReference type="InterPro" id="IPR043130">
    <property type="entry name" value="CDP-OH_PTrfase_TM_dom"/>
</dbReference>
<dbReference type="GO" id="GO:0008654">
    <property type="term" value="P:phospholipid biosynthetic process"/>
    <property type="evidence" value="ECO:0007669"/>
    <property type="project" value="UniProtKB-KW"/>
</dbReference>
<evidence type="ECO:0000256" key="15">
    <source>
        <dbReference type="SAM" id="Phobius"/>
    </source>
</evidence>
<dbReference type="PIRSF" id="PIRSF000851">
    <property type="entry name" value="PcS"/>
    <property type="match status" value="1"/>
</dbReference>
<dbReference type="Gene3D" id="1.20.120.1760">
    <property type="match status" value="1"/>
</dbReference>
<keyword evidence="5" id="KW-0997">Cell inner membrane</keyword>
<evidence type="ECO:0000256" key="5">
    <source>
        <dbReference type="ARBA" id="ARBA00022519"/>
    </source>
</evidence>
<keyword evidence="7 15" id="KW-0812">Transmembrane</keyword>
<evidence type="ECO:0000313" key="16">
    <source>
        <dbReference type="EMBL" id="PXF47091.1"/>
    </source>
</evidence>
<sequence length="286" mass="32423">MELRSRTVGKTDGSATPTSSEKTQTSFDTRLEHHTPRRSVSGRMRRKVTYPWYQKVAAWMVHLFTATGLLVNVFSLLRAVFGESDFNLFAKLNWLAIFIDAVDGTFARAVEIKKVVPTYDGAMLDNIIDFQTFSVLPALAIITFELVEGEIAQYAAATAILLASAYQFCQTVAKTSEAFVGFPSYWNIVVFYIYYLKWNTVVSLSLVFSCAVLSFIPIHFIYPTRTKELHYVSHIGAYLWSGLMLVPTFAPDSPYVKPCLYLSFVYVIYYVALSVILDIRRRKTQA</sequence>